<sequence length="56" mass="6069">MSSLLSNETGSRAIMCYIFGHSLFKTSKILASRFSIRLSAEGASTISVFVNCNAFC</sequence>
<evidence type="ECO:0000313" key="1">
    <source>
        <dbReference type="Proteomes" id="UP000036681"/>
    </source>
</evidence>
<organism evidence="1 2">
    <name type="scientific">Ascaris lumbricoides</name>
    <name type="common">Giant roundworm</name>
    <dbReference type="NCBI Taxonomy" id="6252"/>
    <lineage>
        <taxon>Eukaryota</taxon>
        <taxon>Metazoa</taxon>
        <taxon>Ecdysozoa</taxon>
        <taxon>Nematoda</taxon>
        <taxon>Chromadorea</taxon>
        <taxon>Rhabditida</taxon>
        <taxon>Spirurina</taxon>
        <taxon>Ascaridomorpha</taxon>
        <taxon>Ascaridoidea</taxon>
        <taxon>Ascarididae</taxon>
        <taxon>Ascaris</taxon>
    </lineage>
</organism>
<name>A0A0M3HGP1_ASCLU</name>
<proteinExistence type="predicted"/>
<reference evidence="2" key="1">
    <citation type="submission" date="2017-02" db="UniProtKB">
        <authorList>
            <consortium name="WormBaseParasite"/>
        </authorList>
    </citation>
    <scope>IDENTIFICATION</scope>
</reference>
<dbReference type="AlphaFoldDB" id="A0A0M3HGP1"/>
<dbReference type="Proteomes" id="UP000036681">
    <property type="component" value="Unplaced"/>
</dbReference>
<dbReference type="WBParaSite" id="ALUE_0000068601-mRNA-1">
    <property type="protein sequence ID" value="ALUE_0000068601-mRNA-1"/>
    <property type="gene ID" value="ALUE_0000068601"/>
</dbReference>
<keyword evidence="1" id="KW-1185">Reference proteome</keyword>
<evidence type="ECO:0000313" key="2">
    <source>
        <dbReference type="WBParaSite" id="ALUE_0000068601-mRNA-1"/>
    </source>
</evidence>
<accession>A0A0M3HGP1</accession>
<protein>
    <submittedName>
        <fullName evidence="2">Uncharacterized protein</fullName>
    </submittedName>
</protein>